<dbReference type="EMBL" id="CM003529">
    <property type="protein sequence ID" value="RCV13631.1"/>
    <property type="molecule type" value="Genomic_DNA"/>
</dbReference>
<dbReference type="Gene3D" id="3.40.50.1110">
    <property type="entry name" value="SGNH hydrolase"/>
    <property type="match status" value="1"/>
</dbReference>
<organism evidence="3">
    <name type="scientific">Setaria italica</name>
    <name type="common">Foxtail millet</name>
    <name type="synonym">Panicum italicum</name>
    <dbReference type="NCBI Taxonomy" id="4555"/>
    <lineage>
        <taxon>Eukaryota</taxon>
        <taxon>Viridiplantae</taxon>
        <taxon>Streptophyta</taxon>
        <taxon>Embryophyta</taxon>
        <taxon>Tracheophyta</taxon>
        <taxon>Spermatophyta</taxon>
        <taxon>Magnoliopsida</taxon>
        <taxon>Liliopsida</taxon>
        <taxon>Poales</taxon>
        <taxon>Poaceae</taxon>
        <taxon>PACMAD clade</taxon>
        <taxon>Panicoideae</taxon>
        <taxon>Panicodae</taxon>
        <taxon>Paniceae</taxon>
        <taxon>Cenchrinae</taxon>
        <taxon>Setaria</taxon>
    </lineage>
</organism>
<dbReference type="PANTHER" id="PTHR46020">
    <property type="entry name" value="OSJNBB0059K02.9 PROTEIN"/>
    <property type="match status" value="1"/>
</dbReference>
<accession>A0A368Q6L2</accession>
<dbReference type="InterPro" id="IPR036514">
    <property type="entry name" value="SGNH_hydro_sf"/>
</dbReference>
<keyword evidence="1" id="KW-0378">Hydrolase</keyword>
<proteinExistence type="predicted"/>
<sequence length="207" mass="23705">MGPPVIENEKEEKDSRSQGLVRKRRTDSLGTTELVVFWLWKNLFLIVLGCFNLRYHINADTSMPTGWDALTSYGTKPFGIIDEDLKHSVALIAFSGKRDYAQVKDMTNAEVASIHNAYLEEKRSTFNHLVVNHNSGSRANKFKYKLEPCCESFDQRMENGGKAQYTVCSKPDRHFYWDDINPTHAGWKAVMEELEESIENFLDISSS</sequence>
<dbReference type="PANTHER" id="PTHR46020:SF16">
    <property type="entry name" value="GDSL ESTERASE_LIPASE"/>
    <property type="match status" value="1"/>
</dbReference>
<dbReference type="GO" id="GO:0016787">
    <property type="term" value="F:hydrolase activity"/>
    <property type="evidence" value="ECO:0007669"/>
    <property type="project" value="UniProtKB-KW"/>
</dbReference>
<evidence type="ECO:0000256" key="1">
    <source>
        <dbReference type="ARBA" id="ARBA00022801"/>
    </source>
</evidence>
<dbReference type="AlphaFoldDB" id="A0A368Q6L2"/>
<evidence type="ECO:0000313" key="3">
    <source>
        <dbReference type="EMBL" id="RCV13631.1"/>
    </source>
</evidence>
<dbReference type="OrthoDB" id="668524at2759"/>
<gene>
    <name evidence="3" type="ORF">SETIT_2G361000v2</name>
</gene>
<dbReference type="GO" id="GO:0006629">
    <property type="term" value="P:lipid metabolic process"/>
    <property type="evidence" value="ECO:0007669"/>
    <property type="project" value="UniProtKB-KW"/>
</dbReference>
<reference evidence="3" key="2">
    <citation type="submission" date="2015-07" db="EMBL/GenBank/DDBJ databases">
        <authorList>
            <person name="Noorani M."/>
        </authorList>
    </citation>
    <scope>NUCLEOTIDE SEQUENCE</scope>
    <source>
        <strain evidence="3">Yugu1</strain>
    </source>
</reference>
<protein>
    <submittedName>
        <fullName evidence="3">Uncharacterized protein</fullName>
    </submittedName>
</protein>
<dbReference type="STRING" id="4555.A0A368Q6L2"/>
<reference evidence="3" key="1">
    <citation type="journal article" date="2012" name="Nat. Biotechnol.">
        <title>Reference genome sequence of the model plant Setaria.</title>
        <authorList>
            <person name="Bennetzen J.L."/>
            <person name="Schmutz J."/>
            <person name="Wang H."/>
            <person name="Percifield R."/>
            <person name="Hawkins J."/>
            <person name="Pontaroli A.C."/>
            <person name="Estep M."/>
            <person name="Feng L."/>
            <person name="Vaughn J.N."/>
            <person name="Grimwood J."/>
            <person name="Jenkins J."/>
            <person name="Barry K."/>
            <person name="Lindquist E."/>
            <person name="Hellsten U."/>
            <person name="Deshpande S."/>
            <person name="Wang X."/>
            <person name="Wu X."/>
            <person name="Mitros T."/>
            <person name="Triplett J."/>
            <person name="Yang X."/>
            <person name="Ye C.Y."/>
            <person name="Mauro-Herrera M."/>
            <person name="Wang L."/>
            <person name="Li P."/>
            <person name="Sharma M."/>
            <person name="Sharma R."/>
            <person name="Ronald P.C."/>
            <person name="Panaud O."/>
            <person name="Kellogg E.A."/>
            <person name="Brutnell T.P."/>
            <person name="Doust A.N."/>
            <person name="Tuskan G.A."/>
            <person name="Rokhsar D."/>
            <person name="Devos K.M."/>
        </authorList>
    </citation>
    <scope>NUCLEOTIDE SEQUENCE [LARGE SCALE GENOMIC DNA]</scope>
    <source>
        <strain evidence="3">Yugu1</strain>
    </source>
</reference>
<keyword evidence="2" id="KW-0443">Lipid metabolism</keyword>
<name>A0A368Q6L2_SETIT</name>
<evidence type="ECO:0000256" key="2">
    <source>
        <dbReference type="ARBA" id="ARBA00023098"/>
    </source>
</evidence>